<dbReference type="EMBL" id="VDCQ01000007">
    <property type="protein sequence ID" value="TNJ66992.1"/>
    <property type="molecule type" value="Genomic_DNA"/>
</dbReference>
<dbReference type="Gene3D" id="3.40.50.720">
    <property type="entry name" value="NAD(P)-binding Rossmann-like Domain"/>
    <property type="match status" value="1"/>
</dbReference>
<dbReference type="Pfam" id="PF01408">
    <property type="entry name" value="GFO_IDH_MocA"/>
    <property type="match status" value="1"/>
</dbReference>
<keyword evidence="1" id="KW-0560">Oxidoreductase</keyword>
<protein>
    <submittedName>
        <fullName evidence="4">Gfo/Idh/MocA family oxidoreductase</fullName>
    </submittedName>
</protein>
<dbReference type="AlphaFoldDB" id="A0A5C4TDS0"/>
<dbReference type="GO" id="GO:0000166">
    <property type="term" value="F:nucleotide binding"/>
    <property type="evidence" value="ECO:0007669"/>
    <property type="project" value="InterPro"/>
</dbReference>
<dbReference type="PANTHER" id="PTHR43818:SF11">
    <property type="entry name" value="BCDNA.GH03377"/>
    <property type="match status" value="1"/>
</dbReference>
<organism evidence="4 5">
    <name type="scientific">Paenibacillus hemerocallicola</name>
    <dbReference type="NCBI Taxonomy" id="1172614"/>
    <lineage>
        <taxon>Bacteria</taxon>
        <taxon>Bacillati</taxon>
        <taxon>Bacillota</taxon>
        <taxon>Bacilli</taxon>
        <taxon>Bacillales</taxon>
        <taxon>Paenibacillaceae</taxon>
        <taxon>Paenibacillus</taxon>
    </lineage>
</organism>
<dbReference type="InterPro" id="IPR050463">
    <property type="entry name" value="Gfo/Idh/MocA_oxidrdct_glycsds"/>
</dbReference>
<dbReference type="SUPFAM" id="SSF55347">
    <property type="entry name" value="Glyceraldehyde-3-phosphate dehydrogenase-like, C-terminal domain"/>
    <property type="match status" value="1"/>
</dbReference>
<evidence type="ECO:0000313" key="4">
    <source>
        <dbReference type="EMBL" id="TNJ66992.1"/>
    </source>
</evidence>
<dbReference type="RefSeq" id="WP_139601477.1">
    <property type="nucleotide sequence ID" value="NZ_VDCQ01000007.1"/>
</dbReference>
<evidence type="ECO:0000259" key="3">
    <source>
        <dbReference type="Pfam" id="PF22725"/>
    </source>
</evidence>
<dbReference type="PANTHER" id="PTHR43818">
    <property type="entry name" value="BCDNA.GH03377"/>
    <property type="match status" value="1"/>
</dbReference>
<dbReference type="Pfam" id="PF22725">
    <property type="entry name" value="GFO_IDH_MocA_C3"/>
    <property type="match status" value="1"/>
</dbReference>
<dbReference type="Proteomes" id="UP000307943">
    <property type="component" value="Unassembled WGS sequence"/>
</dbReference>
<reference evidence="4 5" key="1">
    <citation type="submission" date="2019-05" db="EMBL/GenBank/DDBJ databases">
        <title>We sequenced the genome of Paenibacillus hemerocallicola KCTC 33185 for further insight into its adaptation and study the phylogeny of Paenibacillus.</title>
        <authorList>
            <person name="Narsing Rao M.P."/>
        </authorList>
    </citation>
    <scope>NUCLEOTIDE SEQUENCE [LARGE SCALE GENOMIC DNA]</scope>
    <source>
        <strain evidence="4 5">KCTC 33185</strain>
    </source>
</reference>
<proteinExistence type="predicted"/>
<evidence type="ECO:0000259" key="2">
    <source>
        <dbReference type="Pfam" id="PF01408"/>
    </source>
</evidence>
<evidence type="ECO:0000256" key="1">
    <source>
        <dbReference type="ARBA" id="ARBA00023002"/>
    </source>
</evidence>
<name>A0A5C4TDS0_9BACL</name>
<sequence length="342" mass="37880">MSKIWKVAVIGTGDMGKQHIKGWQLAGHEVVSVTDIDLQRARELATQFNVKQVYQDYKEAIVDRDVEIVSVCLPLALHAPVTIFAAEQGKHIFCEKPLARNFREVADMEEAVRKAGVQFGLGLQRNLSVGVQTARQYVQEGRLGRPVIFHNDSLAQIRPKRVMHDADGNGGPLMDLGCHYYIMWQTVFASRPKTVYARGQLLAKDREELAHIAKLAYDTAQVTIEYETGDVGIFTVSWGLPPGVKLKAHVDRLYGPKGGLEGGFNNNAAKLTFYDGDQVSELHLESYASLHNEQFRLFVDALNEGKPAPVGFEAGKDVLALTLAIFRSIETGEVIDFGSTIE</sequence>
<gene>
    <name evidence="4" type="ORF">FE784_07265</name>
</gene>
<feature type="domain" description="GFO/IDH/MocA-like oxidoreductase" evidence="3">
    <location>
        <begin position="131"/>
        <end position="258"/>
    </location>
</feature>
<dbReference type="InterPro" id="IPR055170">
    <property type="entry name" value="GFO_IDH_MocA-like_dom"/>
</dbReference>
<dbReference type="GO" id="GO:0016491">
    <property type="term" value="F:oxidoreductase activity"/>
    <property type="evidence" value="ECO:0007669"/>
    <property type="project" value="UniProtKB-KW"/>
</dbReference>
<dbReference type="InterPro" id="IPR036291">
    <property type="entry name" value="NAD(P)-bd_dom_sf"/>
</dbReference>
<dbReference type="SUPFAM" id="SSF51735">
    <property type="entry name" value="NAD(P)-binding Rossmann-fold domains"/>
    <property type="match status" value="1"/>
</dbReference>
<accession>A0A5C4TDS0</accession>
<feature type="domain" description="Gfo/Idh/MocA-like oxidoreductase N-terminal" evidence="2">
    <location>
        <begin position="6"/>
        <end position="121"/>
    </location>
</feature>
<dbReference type="Gene3D" id="3.30.360.10">
    <property type="entry name" value="Dihydrodipicolinate Reductase, domain 2"/>
    <property type="match status" value="1"/>
</dbReference>
<dbReference type="InterPro" id="IPR000683">
    <property type="entry name" value="Gfo/Idh/MocA-like_OxRdtase_N"/>
</dbReference>
<comment type="caution">
    <text evidence="4">The sequence shown here is derived from an EMBL/GenBank/DDBJ whole genome shotgun (WGS) entry which is preliminary data.</text>
</comment>
<dbReference type="OrthoDB" id="9815825at2"/>
<evidence type="ECO:0000313" key="5">
    <source>
        <dbReference type="Proteomes" id="UP000307943"/>
    </source>
</evidence>
<keyword evidence="5" id="KW-1185">Reference proteome</keyword>